<dbReference type="KEGG" id="pmei:106915205"/>
<feature type="transmembrane region" description="Helical" evidence="11">
    <location>
        <begin position="367"/>
        <end position="391"/>
    </location>
</feature>
<evidence type="ECO:0000256" key="9">
    <source>
        <dbReference type="ARBA" id="ARBA00023214"/>
    </source>
</evidence>
<dbReference type="GO" id="GO:0005254">
    <property type="term" value="F:chloride channel activity"/>
    <property type="evidence" value="ECO:0007669"/>
    <property type="project" value="UniProtKB-UniRule"/>
</dbReference>
<dbReference type="InterPro" id="IPR046342">
    <property type="entry name" value="CBS_dom_sf"/>
</dbReference>
<evidence type="ECO:0000313" key="14">
    <source>
        <dbReference type="Ensembl" id="ENSPMEP00000001860.1"/>
    </source>
</evidence>
<feature type="transmembrane region" description="Helical" evidence="11">
    <location>
        <begin position="490"/>
        <end position="520"/>
    </location>
</feature>
<evidence type="ECO:0000256" key="5">
    <source>
        <dbReference type="ARBA" id="ARBA00022989"/>
    </source>
</evidence>
<dbReference type="Proteomes" id="UP000261480">
    <property type="component" value="Unplaced"/>
</dbReference>
<dbReference type="InterPro" id="IPR051280">
    <property type="entry name" value="Cl-channel/antiporter"/>
</dbReference>
<keyword evidence="2 11" id="KW-0813">Transport</keyword>
<evidence type="ECO:0000313" key="15">
    <source>
        <dbReference type="Proteomes" id="UP000261480"/>
    </source>
</evidence>
<dbReference type="InterPro" id="IPR014743">
    <property type="entry name" value="Cl-channel_core"/>
</dbReference>
<reference evidence="14" key="1">
    <citation type="submission" date="2025-08" db="UniProtKB">
        <authorList>
            <consortium name="Ensembl"/>
        </authorList>
    </citation>
    <scope>IDENTIFICATION</scope>
</reference>
<keyword evidence="4" id="KW-0677">Repeat</keyword>
<feature type="transmembrane region" description="Helical" evidence="11">
    <location>
        <begin position="168"/>
        <end position="189"/>
    </location>
</feature>
<protein>
    <recommendedName>
        <fullName evidence="11">Chloride channel protein</fullName>
    </recommendedName>
</protein>
<dbReference type="GO" id="GO:0062158">
    <property type="term" value="F:chloride:proton antiporter activity"/>
    <property type="evidence" value="ECO:0007669"/>
    <property type="project" value="InterPro"/>
</dbReference>
<dbReference type="SUPFAM" id="SSF54631">
    <property type="entry name" value="CBS-domain pair"/>
    <property type="match status" value="1"/>
</dbReference>
<dbReference type="CTD" id="1186"/>
<feature type="domain" description="CBS" evidence="13">
    <location>
        <begin position="736"/>
        <end position="794"/>
    </location>
</feature>
<keyword evidence="5 11" id="KW-1133">Transmembrane helix</keyword>
<evidence type="ECO:0000256" key="1">
    <source>
        <dbReference type="ARBA" id="ARBA00004141"/>
    </source>
</evidence>
<keyword evidence="6 11" id="KW-0406">Ion transport</keyword>
<name>A0A3B3WG68_9TELE</name>
<sequence>MANITKKVSWSSRGDESGAAGEETPLLNGSEQSRPLRQMSSGSTVFQIGRLSTVDLDEEITTEEQDSARGRPKEIPHNEKLLSLKFESLDYDNIENQLFLEEERRMSFMAFRCLEISRWVICGLIGFLTGLIACFIDIAVEQLAGLKYKLIKENIVKFTEAGGLSISLLLWVALNSFCVMWGSIIVAFIEPIAAGSGIPQIKCFLNGVKVPRVVRLKTLVVKVVGVIFSVVGGLAVGKEGPMIHSGAVLAAGVSQGRSTSLKKDFKIFEYFRRDTEKRDFVSAGAAAGVSAAFGAPVGGVLFSLEEGASFWNQMLTWRIFFASMISTFTLNFFLSIYHNKPGELSNPGLINFGRFESEAMEYNLYEIPLFIAMGAIGGGLGAFFNFLNYWLTIFRIRYVHRPCLQVMEAMLVAAVTATVAFIMIYFSTDCQPLGPDHTEEYPLQLFCADGEYNSMATTFFNTPERSVRSLFHNPTGTYNSLTLGLFTLTYFFLACWTYGLAVSAGVFIPSLLIGAAWGRLCGILLASTTSTASMWADPGKYALIGAAAQLGGIVRMTLSLTVIMVEATGNVTYGLPIMLVLMTAKIVGDYFQEGLYDLHIKLGSVPFLHWEAPATSHWLTAREVMSSPVTCLNRIEKVGTIVDTLSNTSTNHNGFPVVVQVSGDDEPAKLCGLILRSQLIVLLKHKVFVELARSRLTQRKLQLKDFRDAYPRFPPIQSIHVSQDERECMMDLTEFMNPTPYTVPQDTSLPRVFKLFRALGLRHLVVVDDDNRVVGLVTRKDLARYHVGKHGLEELHLAQT</sequence>
<dbReference type="InterPro" id="IPR000644">
    <property type="entry name" value="CBS_dom"/>
</dbReference>
<dbReference type="RefSeq" id="XP_014838136.1">
    <property type="nucleotide sequence ID" value="XM_014982650.1"/>
</dbReference>
<feature type="transmembrane region" description="Helical" evidence="11">
    <location>
        <begin position="280"/>
        <end position="303"/>
    </location>
</feature>
<dbReference type="PRINTS" id="PR00762">
    <property type="entry name" value="CLCHANNEL"/>
</dbReference>
<dbReference type="Pfam" id="PF00654">
    <property type="entry name" value="Voltage_CLC"/>
    <property type="match status" value="1"/>
</dbReference>
<accession>A0A3B3WG68</accession>
<keyword evidence="7 10" id="KW-0129">CBS domain</keyword>
<evidence type="ECO:0000256" key="3">
    <source>
        <dbReference type="ARBA" id="ARBA00022692"/>
    </source>
</evidence>
<dbReference type="InterPro" id="IPR001807">
    <property type="entry name" value="ClC"/>
</dbReference>
<dbReference type="CDD" id="cd03685">
    <property type="entry name" value="ClC_6_like"/>
    <property type="match status" value="1"/>
</dbReference>
<evidence type="ECO:0000256" key="12">
    <source>
        <dbReference type="SAM" id="MobiDB-lite"/>
    </source>
</evidence>
<comment type="similarity">
    <text evidence="11">Belongs to the chloride channel (TC 2.A.49) family.</text>
</comment>
<feature type="compositionally biased region" description="Polar residues" evidence="12">
    <location>
        <begin position="1"/>
        <end position="12"/>
    </location>
</feature>
<evidence type="ECO:0000259" key="13">
    <source>
        <dbReference type="PROSITE" id="PS51371"/>
    </source>
</evidence>
<dbReference type="GeneID" id="106915205"/>
<feature type="transmembrane region" description="Helical" evidence="11">
    <location>
        <begin position="315"/>
        <end position="337"/>
    </location>
</feature>
<feature type="transmembrane region" description="Helical" evidence="11">
    <location>
        <begin position="119"/>
        <end position="140"/>
    </location>
</feature>
<keyword evidence="15" id="KW-1185">Reference proteome</keyword>
<dbReference type="PROSITE" id="PS51371">
    <property type="entry name" value="CBS"/>
    <property type="match status" value="1"/>
</dbReference>
<dbReference type="OrthoDB" id="428525at2759"/>
<feature type="transmembrane region" description="Helical" evidence="11">
    <location>
        <begin position="541"/>
        <end position="565"/>
    </location>
</feature>
<dbReference type="Gene3D" id="3.10.580.10">
    <property type="entry name" value="CBS-domain"/>
    <property type="match status" value="1"/>
</dbReference>
<dbReference type="GO" id="GO:0005765">
    <property type="term" value="C:lysosomal membrane"/>
    <property type="evidence" value="ECO:0007669"/>
    <property type="project" value="TreeGrafter"/>
</dbReference>
<proteinExistence type="inferred from homology"/>
<evidence type="ECO:0000256" key="7">
    <source>
        <dbReference type="ARBA" id="ARBA00023122"/>
    </source>
</evidence>
<dbReference type="PANTHER" id="PTHR11689:SF136">
    <property type="entry name" value="H(+)_CL(-) EXCHANGE TRANSPORTER 7"/>
    <property type="match status" value="1"/>
</dbReference>
<feature type="region of interest" description="Disordered" evidence="12">
    <location>
        <begin position="1"/>
        <end position="43"/>
    </location>
</feature>
<reference evidence="14" key="2">
    <citation type="submission" date="2025-09" db="UniProtKB">
        <authorList>
            <consortium name="Ensembl"/>
        </authorList>
    </citation>
    <scope>IDENTIFICATION</scope>
</reference>
<keyword evidence="9 11" id="KW-0868">Chloride</keyword>
<feature type="transmembrane region" description="Helical" evidence="11">
    <location>
        <begin position="403"/>
        <end position="426"/>
    </location>
</feature>
<dbReference type="Pfam" id="PF00571">
    <property type="entry name" value="CBS"/>
    <property type="match status" value="2"/>
</dbReference>
<dbReference type="Ensembl" id="ENSPMET00000013502.1">
    <property type="protein sequence ID" value="ENSPMEP00000001860.1"/>
    <property type="gene ID" value="ENSPMEG00000002855.1"/>
</dbReference>
<dbReference type="PANTHER" id="PTHR11689">
    <property type="entry name" value="CHLORIDE CHANNEL PROTEIN CLC FAMILY MEMBER"/>
    <property type="match status" value="1"/>
</dbReference>
<organism evidence="14 15">
    <name type="scientific">Poecilia mexicana</name>
    <dbReference type="NCBI Taxonomy" id="48701"/>
    <lineage>
        <taxon>Eukaryota</taxon>
        <taxon>Metazoa</taxon>
        <taxon>Chordata</taxon>
        <taxon>Craniata</taxon>
        <taxon>Vertebrata</taxon>
        <taxon>Euteleostomi</taxon>
        <taxon>Actinopterygii</taxon>
        <taxon>Neopterygii</taxon>
        <taxon>Teleostei</taxon>
        <taxon>Neoteleostei</taxon>
        <taxon>Acanthomorphata</taxon>
        <taxon>Ovalentaria</taxon>
        <taxon>Atherinomorphae</taxon>
        <taxon>Cyprinodontiformes</taxon>
        <taxon>Poeciliidae</taxon>
        <taxon>Poeciliinae</taxon>
        <taxon>Poecilia</taxon>
    </lineage>
</organism>
<keyword evidence="8 11" id="KW-0472">Membrane</keyword>
<evidence type="ECO:0000256" key="4">
    <source>
        <dbReference type="ARBA" id="ARBA00022737"/>
    </source>
</evidence>
<feature type="transmembrane region" description="Helical" evidence="11">
    <location>
        <begin position="219"/>
        <end position="237"/>
    </location>
</feature>
<dbReference type="Gene3D" id="1.10.3080.10">
    <property type="entry name" value="Clc chloride channel"/>
    <property type="match status" value="1"/>
</dbReference>
<evidence type="ECO:0000256" key="6">
    <source>
        <dbReference type="ARBA" id="ARBA00023065"/>
    </source>
</evidence>
<feature type="compositionally biased region" description="Polar residues" evidence="12">
    <location>
        <begin position="27"/>
        <end position="43"/>
    </location>
</feature>
<dbReference type="SMART" id="SM00116">
    <property type="entry name" value="CBS"/>
    <property type="match status" value="2"/>
</dbReference>
<evidence type="ECO:0000256" key="11">
    <source>
        <dbReference type="RuleBase" id="RU361221"/>
    </source>
</evidence>
<dbReference type="SUPFAM" id="SSF81340">
    <property type="entry name" value="Clc chloride channel"/>
    <property type="match status" value="1"/>
</dbReference>
<evidence type="ECO:0000256" key="8">
    <source>
        <dbReference type="ARBA" id="ARBA00023136"/>
    </source>
</evidence>
<feature type="transmembrane region" description="Helical" evidence="11">
    <location>
        <begin position="571"/>
        <end position="591"/>
    </location>
</feature>
<dbReference type="InterPro" id="IPR002249">
    <property type="entry name" value="CIC-7"/>
</dbReference>
<dbReference type="AlphaFoldDB" id="A0A3B3WG68"/>
<dbReference type="FunFam" id="3.10.580.10:FF:000029">
    <property type="entry name" value="Chloride channel protein"/>
    <property type="match status" value="1"/>
</dbReference>
<keyword evidence="3 11" id="KW-0812">Transmembrane</keyword>
<dbReference type="STRING" id="48701.ENSPMEP00000001860"/>
<dbReference type="CDD" id="cd04591">
    <property type="entry name" value="CBS_pair_voltage-gated_CLC_euk_bac"/>
    <property type="match status" value="1"/>
</dbReference>
<dbReference type="PRINTS" id="PR01118">
    <property type="entry name" value="CLCHANNEL7"/>
</dbReference>
<comment type="subcellular location">
    <subcellularLocation>
        <location evidence="1 11">Membrane</location>
        <topology evidence="1 11">Multi-pass membrane protein</topology>
    </subcellularLocation>
</comment>
<evidence type="ECO:0000256" key="2">
    <source>
        <dbReference type="ARBA" id="ARBA00022448"/>
    </source>
</evidence>
<evidence type="ECO:0000256" key="10">
    <source>
        <dbReference type="PROSITE-ProRule" id="PRU00703"/>
    </source>
</evidence>